<organism evidence="2 3">
    <name type="scientific">Nelumbo nucifera</name>
    <name type="common">Sacred lotus</name>
    <dbReference type="NCBI Taxonomy" id="4432"/>
    <lineage>
        <taxon>Eukaryota</taxon>
        <taxon>Viridiplantae</taxon>
        <taxon>Streptophyta</taxon>
        <taxon>Embryophyta</taxon>
        <taxon>Tracheophyta</taxon>
        <taxon>Spermatophyta</taxon>
        <taxon>Magnoliopsida</taxon>
        <taxon>Proteales</taxon>
        <taxon>Nelumbonaceae</taxon>
        <taxon>Nelumbo</taxon>
    </lineage>
</organism>
<evidence type="ECO:0000313" key="2">
    <source>
        <dbReference type="EMBL" id="DAD37470.1"/>
    </source>
</evidence>
<gene>
    <name evidence="2" type="ORF">HUJ06_008111</name>
</gene>
<accession>A0A822YY74</accession>
<comment type="caution">
    <text evidence="2">The sequence shown here is derived from an EMBL/GenBank/DDBJ whole genome shotgun (WGS) entry which is preliminary data.</text>
</comment>
<dbReference type="Proteomes" id="UP000607653">
    <property type="component" value="Unassembled WGS sequence"/>
</dbReference>
<evidence type="ECO:0000313" key="3">
    <source>
        <dbReference type="Proteomes" id="UP000607653"/>
    </source>
</evidence>
<sequence>MGHEDISCRTKHKLLEALDRCNLEEGRQQIQNLLSDFVTLEIKATPFSKLHSPRGKDDEPAEKQDNGESSHSSQGSLLENSPELVGGTDLLTGSGKEIRKGDCQADSFGCEPANPGKFSSHNSPAPAITAHRSKSQTDAPHSNPLHIEVNFLRRCVDSPPKIKELSHPISFSDDTSQPLAVIQAINTGENQEAPNTITSQPSLRDGGFTTNPLVSRSAKSDKSPKFTLCINVDSNPDKSTNASDWHPTNSTTEILSWNCQGGGSRLIVLYLNRLLPKHHPDIFFISETKNNLIKSKAIL</sequence>
<feature type="region of interest" description="Disordered" evidence="1">
    <location>
        <begin position="112"/>
        <end position="143"/>
    </location>
</feature>
<feature type="compositionally biased region" description="Basic and acidic residues" evidence="1">
    <location>
        <begin position="54"/>
        <end position="68"/>
    </location>
</feature>
<reference evidence="2 3" key="1">
    <citation type="journal article" date="2020" name="Mol. Biol. Evol.">
        <title>Distinct Expression and Methylation Patterns for Genes with Different Fates following a Single Whole-Genome Duplication in Flowering Plants.</title>
        <authorList>
            <person name="Shi T."/>
            <person name="Rahmani R.S."/>
            <person name="Gugger P.F."/>
            <person name="Wang M."/>
            <person name="Li H."/>
            <person name="Zhang Y."/>
            <person name="Li Z."/>
            <person name="Wang Q."/>
            <person name="Van de Peer Y."/>
            <person name="Marchal K."/>
            <person name="Chen J."/>
        </authorList>
    </citation>
    <scope>NUCLEOTIDE SEQUENCE [LARGE SCALE GENOMIC DNA]</scope>
    <source>
        <tissue evidence="2">Leaf</tissue>
    </source>
</reference>
<keyword evidence="3" id="KW-1185">Reference proteome</keyword>
<proteinExistence type="predicted"/>
<feature type="region of interest" description="Disordered" evidence="1">
    <location>
        <begin position="48"/>
        <end position="98"/>
    </location>
</feature>
<feature type="compositionally biased region" description="Polar residues" evidence="1">
    <location>
        <begin position="69"/>
        <end position="79"/>
    </location>
</feature>
<name>A0A822YY74_NELNU</name>
<evidence type="ECO:0000256" key="1">
    <source>
        <dbReference type="SAM" id="MobiDB-lite"/>
    </source>
</evidence>
<protein>
    <submittedName>
        <fullName evidence="2">Uncharacterized protein</fullName>
    </submittedName>
</protein>
<dbReference type="EMBL" id="DUZY01000004">
    <property type="protein sequence ID" value="DAD37470.1"/>
    <property type="molecule type" value="Genomic_DNA"/>
</dbReference>
<dbReference type="AlphaFoldDB" id="A0A822YY74"/>